<evidence type="ECO:0000256" key="1">
    <source>
        <dbReference type="SAM" id="MobiDB-lite"/>
    </source>
</evidence>
<evidence type="ECO:0000313" key="2">
    <source>
        <dbReference type="EMBL" id="KEI67616.1"/>
    </source>
</evidence>
<dbReference type="HOGENOM" id="CLU_2918693_0_0_3"/>
<dbReference type="STRING" id="388467.A19Y_2735"/>
<keyword evidence="3" id="KW-1185">Reference proteome</keyword>
<proteinExistence type="predicted"/>
<feature type="compositionally biased region" description="Basic and acidic residues" evidence="1">
    <location>
        <begin position="15"/>
        <end position="52"/>
    </location>
</feature>
<organism evidence="2 3">
    <name type="scientific">Planktothrix agardhii (strain NIVA-CYA 126/8)</name>
    <dbReference type="NCBI Taxonomy" id="388467"/>
    <lineage>
        <taxon>Bacteria</taxon>
        <taxon>Bacillati</taxon>
        <taxon>Cyanobacteriota</taxon>
        <taxon>Cyanophyceae</taxon>
        <taxon>Oscillatoriophycideae</taxon>
        <taxon>Oscillatoriales</taxon>
        <taxon>Microcoleaceae</taxon>
        <taxon>Planktothrix</taxon>
    </lineage>
</organism>
<dbReference type="AlphaFoldDB" id="A0A073CHK8"/>
<name>A0A073CHK8_PLAA1</name>
<gene>
    <name evidence="2" type="ORF">A19Y_2735</name>
</gene>
<dbReference type="PATRIC" id="fig|388467.6.peg.2685"/>
<dbReference type="Proteomes" id="UP000027395">
    <property type="component" value="Chromosome"/>
</dbReference>
<accession>A0A073CHK8</accession>
<dbReference type="EMBL" id="CM002803">
    <property type="protein sequence ID" value="KEI67616.1"/>
    <property type="molecule type" value="Genomic_DNA"/>
</dbReference>
<sequence>MDYDNFGPGEDGYDNNDHEYDSDRDVQDSYDDYREQNSLDRELERDSEREMWEGNESDSDW</sequence>
<protein>
    <submittedName>
        <fullName evidence="2">Uncharacterized protein</fullName>
    </submittedName>
</protein>
<dbReference type="RefSeq" id="WP_026787949.1">
    <property type="nucleotide sequence ID" value="NZ_CM002803.1"/>
</dbReference>
<feature type="region of interest" description="Disordered" evidence="1">
    <location>
        <begin position="1"/>
        <end position="61"/>
    </location>
</feature>
<reference evidence="2 3" key="1">
    <citation type="journal article" date="2014" name="Appl. Environ. Microbiol.">
        <title>Elucidation of insertion elements encoded on plasmids and in vitro construction of shuttle vectors from the toxic cyanobacterium Planktothrix.</title>
        <authorList>
            <person name="Christiansen G."/>
            <person name="Goesmann A."/>
            <person name="Kurmayer R."/>
        </authorList>
    </citation>
    <scope>NUCLEOTIDE SEQUENCE [LARGE SCALE GENOMIC DNA]</scope>
    <source>
        <strain evidence="2 3">NIVA-CYA 126/8</strain>
    </source>
</reference>
<evidence type="ECO:0000313" key="3">
    <source>
        <dbReference type="Proteomes" id="UP000027395"/>
    </source>
</evidence>